<sequence length="325" mass="37406">MYKTKSMCWRGPPGSGKRDLLQKELNTWAKSIGQFYVVRNQAWNAPLQKDIQLTSTAADDGDDEDEKALFPMELSVLHWGFDISRMSLQDKQYVKSILLKWGRGSQVLSDGHVQRCLVLYHAHLLSSESIILLQAFLEENHQDTVLWMTSEHPLPIRLADWCQEVQVASPGYDISLRKIQEMSHEKSDSVSVIHLQDEIRAICKEWLTTAPKLSDVKRIRSIVYALLHRNIRWTDGFHQWLFAVESIDMDEERRRAVANVCIRQPFTGSGQTVPSYRIPILWEHYLCSLRHALAPPEVEVDAKAFAEMGVMLAKEKKVRKNKKAV</sequence>
<evidence type="ECO:0000313" key="1">
    <source>
        <dbReference type="EMBL" id="QHU26158.1"/>
    </source>
</evidence>
<name>A0A6C0L919_9ZZZZ</name>
<protein>
    <submittedName>
        <fullName evidence="1">Uncharacterized protein</fullName>
    </submittedName>
</protein>
<organism evidence="1">
    <name type="scientific">viral metagenome</name>
    <dbReference type="NCBI Taxonomy" id="1070528"/>
    <lineage>
        <taxon>unclassified sequences</taxon>
        <taxon>metagenomes</taxon>
        <taxon>organismal metagenomes</taxon>
    </lineage>
</organism>
<dbReference type="EMBL" id="MN740437">
    <property type="protein sequence ID" value="QHU26158.1"/>
    <property type="molecule type" value="Genomic_DNA"/>
</dbReference>
<reference evidence="1" key="1">
    <citation type="journal article" date="2020" name="Nature">
        <title>Giant virus diversity and host interactions through global metagenomics.</title>
        <authorList>
            <person name="Schulz F."/>
            <person name="Roux S."/>
            <person name="Paez-Espino D."/>
            <person name="Jungbluth S."/>
            <person name="Walsh D.A."/>
            <person name="Denef V.J."/>
            <person name="McMahon K.D."/>
            <person name="Konstantinidis K.T."/>
            <person name="Eloe-Fadrosh E.A."/>
            <person name="Kyrpides N.C."/>
            <person name="Woyke T."/>
        </authorList>
    </citation>
    <scope>NUCLEOTIDE SEQUENCE</scope>
    <source>
        <strain evidence="1">GVMAG-M-3300027759-16</strain>
    </source>
</reference>
<dbReference type="AlphaFoldDB" id="A0A6C0L919"/>
<proteinExistence type="predicted"/>
<accession>A0A6C0L919</accession>